<reference evidence="8 9" key="1">
    <citation type="journal article" date="2017" name="Curr. Biol.">
        <title>The Evolution of Venom by Co-option of Single-Copy Genes.</title>
        <authorList>
            <person name="Martinson E.O."/>
            <person name="Mrinalini"/>
            <person name="Kelkar Y.D."/>
            <person name="Chang C.H."/>
            <person name="Werren J.H."/>
        </authorList>
    </citation>
    <scope>NUCLEOTIDE SEQUENCE [LARGE SCALE GENOMIC DNA]</scope>
    <source>
        <strain evidence="8 9">Alberta</strain>
        <tissue evidence="8">Whole body</tissue>
    </source>
</reference>
<dbReference type="PANTHER" id="PTHR43142">
    <property type="entry name" value="CARBOXYLIC ESTER HYDROLASE"/>
    <property type="match status" value="1"/>
</dbReference>
<feature type="domain" description="Carboxylesterase type B" evidence="7">
    <location>
        <begin position="88"/>
        <end position="585"/>
    </location>
</feature>
<dbReference type="SUPFAM" id="SSF53474">
    <property type="entry name" value="alpha/beta-Hydrolases"/>
    <property type="match status" value="1"/>
</dbReference>
<organism evidence="8 9">
    <name type="scientific">Trichomalopsis sarcophagae</name>
    <dbReference type="NCBI Taxonomy" id="543379"/>
    <lineage>
        <taxon>Eukaryota</taxon>
        <taxon>Metazoa</taxon>
        <taxon>Ecdysozoa</taxon>
        <taxon>Arthropoda</taxon>
        <taxon>Hexapoda</taxon>
        <taxon>Insecta</taxon>
        <taxon>Pterygota</taxon>
        <taxon>Neoptera</taxon>
        <taxon>Endopterygota</taxon>
        <taxon>Hymenoptera</taxon>
        <taxon>Apocrita</taxon>
        <taxon>Proctotrupomorpha</taxon>
        <taxon>Chalcidoidea</taxon>
        <taxon>Pteromalidae</taxon>
        <taxon>Pteromalinae</taxon>
        <taxon>Trichomalopsis</taxon>
    </lineage>
</organism>
<evidence type="ECO:0000259" key="7">
    <source>
        <dbReference type="Pfam" id="PF00135"/>
    </source>
</evidence>
<proteinExistence type="inferred from homology"/>
<keyword evidence="5" id="KW-0325">Glycoprotein</keyword>
<dbReference type="AlphaFoldDB" id="A0A232EUQ0"/>
<keyword evidence="3 6" id="KW-0378">Hydrolase</keyword>
<dbReference type="EMBL" id="NNAY01002108">
    <property type="protein sequence ID" value="OXU22056.1"/>
    <property type="molecule type" value="Genomic_DNA"/>
</dbReference>
<dbReference type="OrthoDB" id="19653at2759"/>
<evidence type="ECO:0000256" key="6">
    <source>
        <dbReference type="RuleBase" id="RU361235"/>
    </source>
</evidence>
<dbReference type="Gene3D" id="3.40.50.1820">
    <property type="entry name" value="alpha/beta hydrolase"/>
    <property type="match status" value="1"/>
</dbReference>
<protein>
    <recommendedName>
        <fullName evidence="6">Carboxylic ester hydrolase</fullName>
        <ecNumber evidence="6">3.1.1.-</ecNumber>
    </recommendedName>
</protein>
<dbReference type="PANTHER" id="PTHR43142:SF1">
    <property type="entry name" value="CARBOXYLIC ESTER HYDROLASE"/>
    <property type="match status" value="1"/>
</dbReference>
<keyword evidence="2" id="KW-0719">Serine esterase</keyword>
<dbReference type="Pfam" id="PF00135">
    <property type="entry name" value="COesterase"/>
    <property type="match status" value="1"/>
</dbReference>
<evidence type="ECO:0000313" key="9">
    <source>
        <dbReference type="Proteomes" id="UP000215335"/>
    </source>
</evidence>
<evidence type="ECO:0000313" key="8">
    <source>
        <dbReference type="EMBL" id="OXU22056.1"/>
    </source>
</evidence>
<comment type="caution">
    <text evidence="8">The sequence shown here is derived from an EMBL/GenBank/DDBJ whole genome shotgun (WGS) entry which is preliminary data.</text>
</comment>
<dbReference type="InterPro" id="IPR029058">
    <property type="entry name" value="AB_hydrolase_fold"/>
</dbReference>
<keyword evidence="9" id="KW-1185">Reference proteome</keyword>
<evidence type="ECO:0000256" key="2">
    <source>
        <dbReference type="ARBA" id="ARBA00022487"/>
    </source>
</evidence>
<sequence>MQFNFINIRSTIYYYVLAVLTANVAELLSHPELHSINYIDRQSDKIIDIVIMGSRWILSNAFGGCGAKCLLNRTLVVINIKNYSAVVPTVQTKQGLLAGSIRRNIDGGEYFAFTGVPYAEQPIGKLRFKEPQPLKPWQGVKNVTEESNSSAQCDLSANLLEGGDDCLYINIATNSLTGKRPVMIWIHGGAFKRSSNTYKKYSPDYLLKKDVVIVSVNYRLGVLGFLNMEHEECAGNQGLKDQVAALKWVQDNIEAFGGDSKNVTLFGESAGAASVHGLCIAPQAKGLFHKAIAQSGVISNPWAHIQSNKEYGYSLAKELGKDCSKPLEAIEFLRTVSAIELVETYEIIHKRESSKLLLTLVPTSDVKSSDPILPQSVEEMSKKGVDVPFLVGYNSHEGILSFLGDYSNFIKEIEDDFESIISDYLKISDPKRVASIAKVVREFYFGKDKITDEKINELVQLFGDMLFVNDIHKVVEKQMEKTTPTYLYRYSYRSDFPGMKERFNSKIEGTCHSDELGCLFFSELRREKLQEGTRDRITMERITTMWTNFAKTSDPTPTVDDLITTKWLPVEKDKKNYLEINDNLTSGVNPDDNMRQMWRVLL</sequence>
<evidence type="ECO:0000256" key="3">
    <source>
        <dbReference type="ARBA" id="ARBA00022801"/>
    </source>
</evidence>
<dbReference type="InterPro" id="IPR019826">
    <property type="entry name" value="Carboxylesterase_B_AS"/>
</dbReference>
<gene>
    <name evidence="8" type="ORF">TSAR_008546</name>
</gene>
<evidence type="ECO:0000256" key="1">
    <source>
        <dbReference type="ARBA" id="ARBA00005964"/>
    </source>
</evidence>
<dbReference type="PROSITE" id="PS00122">
    <property type="entry name" value="CARBOXYLESTERASE_B_1"/>
    <property type="match status" value="1"/>
</dbReference>
<dbReference type="Proteomes" id="UP000215335">
    <property type="component" value="Unassembled WGS sequence"/>
</dbReference>
<dbReference type="InterPro" id="IPR002018">
    <property type="entry name" value="CarbesteraseB"/>
</dbReference>
<name>A0A232EUQ0_9HYME</name>
<evidence type="ECO:0000256" key="4">
    <source>
        <dbReference type="ARBA" id="ARBA00023157"/>
    </source>
</evidence>
<comment type="similarity">
    <text evidence="1 6">Belongs to the type-B carboxylesterase/lipase family.</text>
</comment>
<dbReference type="GO" id="GO:0052689">
    <property type="term" value="F:carboxylic ester hydrolase activity"/>
    <property type="evidence" value="ECO:0007669"/>
    <property type="project" value="UniProtKB-KW"/>
</dbReference>
<dbReference type="EC" id="3.1.1.-" evidence="6"/>
<dbReference type="STRING" id="543379.A0A232EUQ0"/>
<evidence type="ECO:0000256" key="5">
    <source>
        <dbReference type="ARBA" id="ARBA00023180"/>
    </source>
</evidence>
<keyword evidence="4" id="KW-1015">Disulfide bond</keyword>
<accession>A0A232EUQ0</accession>